<sequence>MPHHIKKRRLILKYLTGSVDSLWGCIFGLFVLMILALIVSITALFLSNHDDDDDNNDIKVQQRKLHRFEMTENMNLQKK</sequence>
<organism evidence="2">
    <name type="scientific">marine sediment metagenome</name>
    <dbReference type="NCBI Taxonomy" id="412755"/>
    <lineage>
        <taxon>unclassified sequences</taxon>
        <taxon>metagenomes</taxon>
        <taxon>ecological metagenomes</taxon>
    </lineage>
</organism>
<keyword evidence="1" id="KW-0472">Membrane</keyword>
<keyword evidence="1" id="KW-1133">Transmembrane helix</keyword>
<proteinExistence type="predicted"/>
<accession>A0A0F9J7B8</accession>
<protein>
    <submittedName>
        <fullName evidence="2">Uncharacterized protein</fullName>
    </submittedName>
</protein>
<gene>
    <name evidence="2" type="ORF">LCGC14_1858280</name>
</gene>
<comment type="caution">
    <text evidence="2">The sequence shown here is derived from an EMBL/GenBank/DDBJ whole genome shotgun (WGS) entry which is preliminary data.</text>
</comment>
<reference evidence="2" key="1">
    <citation type="journal article" date="2015" name="Nature">
        <title>Complex archaea that bridge the gap between prokaryotes and eukaryotes.</title>
        <authorList>
            <person name="Spang A."/>
            <person name="Saw J.H."/>
            <person name="Jorgensen S.L."/>
            <person name="Zaremba-Niedzwiedzka K."/>
            <person name="Martijn J."/>
            <person name="Lind A.E."/>
            <person name="van Eijk R."/>
            <person name="Schleper C."/>
            <person name="Guy L."/>
            <person name="Ettema T.J."/>
        </authorList>
    </citation>
    <scope>NUCLEOTIDE SEQUENCE</scope>
</reference>
<dbReference type="AlphaFoldDB" id="A0A0F9J7B8"/>
<feature type="transmembrane region" description="Helical" evidence="1">
    <location>
        <begin position="21"/>
        <end position="46"/>
    </location>
</feature>
<keyword evidence="1" id="KW-0812">Transmembrane</keyword>
<name>A0A0F9J7B8_9ZZZZ</name>
<evidence type="ECO:0000313" key="2">
    <source>
        <dbReference type="EMBL" id="KKL95072.1"/>
    </source>
</evidence>
<dbReference type="EMBL" id="LAZR01018771">
    <property type="protein sequence ID" value="KKL95072.1"/>
    <property type="molecule type" value="Genomic_DNA"/>
</dbReference>
<evidence type="ECO:0000256" key="1">
    <source>
        <dbReference type="SAM" id="Phobius"/>
    </source>
</evidence>